<protein>
    <submittedName>
        <fullName evidence="1">Uncharacterized protein</fullName>
    </submittedName>
</protein>
<sequence length="453" mass="48633">MSFCRQTPAVDAVSPYWSIESIVKSSFPSAATPISFILTPPTRLFPLSRPIPPTHDTNHKKPNQRSAHDPENNEPHLRLTNTKRTSAHAHFSANVKLRTLSSSNVHGSPAVDIPHALGFARDVGFASGTTAGLVAEPTMGRTSTVADTAVSTGSTSTTCTTAVPPGPCAPSPSPTFLSHVQLTSKWNLKSSKMPPKTRIQALQGGTGSRGQPPLGLRSKLAMGLRLTVLLRGHIPHSYIRYALSVFSVNSFIPAKESKPPGALLKDWVPLRLKPPRAVPGRGGEVALESNAFREEMPLAVDHAVLAISCSPSLLLVRQHGIGAEDTRDRRAPTATAEHARLPRQHCAQHCGGWTGVVCTVTPEPSPPGNDVVEDMAPEPSGNGMKSGSATLRSWRQRFKATFSNWEGAELGEDGGDEGVVLCNVALRVVIVLWGEKGGEQRRGKRRKRRIEKA</sequence>
<comment type="caution">
    <text evidence="1">The sequence shown here is derived from an EMBL/GenBank/DDBJ whole genome shotgun (WGS) entry which is preliminary data.</text>
</comment>
<accession>A0ACB8B270</accession>
<evidence type="ECO:0000313" key="2">
    <source>
        <dbReference type="Proteomes" id="UP000790709"/>
    </source>
</evidence>
<organism evidence="1 2">
    <name type="scientific">Leucogyrophana mollusca</name>
    <dbReference type="NCBI Taxonomy" id="85980"/>
    <lineage>
        <taxon>Eukaryota</taxon>
        <taxon>Fungi</taxon>
        <taxon>Dikarya</taxon>
        <taxon>Basidiomycota</taxon>
        <taxon>Agaricomycotina</taxon>
        <taxon>Agaricomycetes</taxon>
        <taxon>Agaricomycetidae</taxon>
        <taxon>Boletales</taxon>
        <taxon>Boletales incertae sedis</taxon>
        <taxon>Leucogyrophana</taxon>
    </lineage>
</organism>
<dbReference type="Proteomes" id="UP000790709">
    <property type="component" value="Unassembled WGS sequence"/>
</dbReference>
<name>A0ACB8B270_9AGAM</name>
<dbReference type="EMBL" id="MU266714">
    <property type="protein sequence ID" value="KAH7918943.1"/>
    <property type="molecule type" value="Genomic_DNA"/>
</dbReference>
<evidence type="ECO:0000313" key="1">
    <source>
        <dbReference type="EMBL" id="KAH7918943.1"/>
    </source>
</evidence>
<proteinExistence type="predicted"/>
<keyword evidence="2" id="KW-1185">Reference proteome</keyword>
<reference evidence="1" key="1">
    <citation type="journal article" date="2021" name="New Phytol.">
        <title>Evolutionary innovations through gain and loss of genes in the ectomycorrhizal Boletales.</title>
        <authorList>
            <person name="Wu G."/>
            <person name="Miyauchi S."/>
            <person name="Morin E."/>
            <person name="Kuo A."/>
            <person name="Drula E."/>
            <person name="Varga T."/>
            <person name="Kohler A."/>
            <person name="Feng B."/>
            <person name="Cao Y."/>
            <person name="Lipzen A."/>
            <person name="Daum C."/>
            <person name="Hundley H."/>
            <person name="Pangilinan J."/>
            <person name="Johnson J."/>
            <person name="Barry K."/>
            <person name="LaButti K."/>
            <person name="Ng V."/>
            <person name="Ahrendt S."/>
            <person name="Min B."/>
            <person name="Choi I.G."/>
            <person name="Park H."/>
            <person name="Plett J.M."/>
            <person name="Magnuson J."/>
            <person name="Spatafora J.W."/>
            <person name="Nagy L.G."/>
            <person name="Henrissat B."/>
            <person name="Grigoriev I.V."/>
            <person name="Yang Z.L."/>
            <person name="Xu J."/>
            <person name="Martin F.M."/>
        </authorList>
    </citation>
    <scope>NUCLEOTIDE SEQUENCE</scope>
    <source>
        <strain evidence="1">KUC20120723A-06</strain>
    </source>
</reference>
<gene>
    <name evidence="1" type="ORF">BV22DRAFT_1123551</name>
</gene>